<feature type="region of interest" description="Disordered" evidence="1">
    <location>
        <begin position="1"/>
        <end position="20"/>
    </location>
</feature>
<reference evidence="3" key="1">
    <citation type="submission" date="2019-11" db="EMBL/GenBank/DDBJ databases">
        <title>Description of new Acetobacter species.</title>
        <authorList>
            <person name="Cleenwerck I."/>
            <person name="Sombolestani A.S."/>
        </authorList>
    </citation>
    <scope>NUCLEOTIDE SEQUENCE</scope>
    <source>
        <strain evidence="3">LMG 1626</strain>
    </source>
</reference>
<dbReference type="RefSeq" id="WP_166312683.1">
    <property type="nucleotide sequence ID" value="NZ_WOTH01000001.1"/>
</dbReference>
<keyword evidence="2" id="KW-0472">Membrane</keyword>
<evidence type="ECO:0000256" key="2">
    <source>
        <dbReference type="SAM" id="Phobius"/>
    </source>
</evidence>
<keyword evidence="4" id="KW-1185">Reference proteome</keyword>
<dbReference type="AlphaFoldDB" id="A0A967B446"/>
<organism evidence="3 4">
    <name type="scientific">Acetobacter estunensis</name>
    <dbReference type="NCBI Taxonomy" id="104097"/>
    <lineage>
        <taxon>Bacteria</taxon>
        <taxon>Pseudomonadati</taxon>
        <taxon>Pseudomonadota</taxon>
        <taxon>Alphaproteobacteria</taxon>
        <taxon>Acetobacterales</taxon>
        <taxon>Acetobacteraceae</taxon>
        <taxon>Acetobacter</taxon>
    </lineage>
</organism>
<evidence type="ECO:0000313" key="3">
    <source>
        <dbReference type="EMBL" id="NHO52558.1"/>
    </source>
</evidence>
<accession>A0A967B446</accession>
<evidence type="ECO:0000256" key="1">
    <source>
        <dbReference type="SAM" id="MobiDB-lite"/>
    </source>
</evidence>
<proteinExistence type="predicted"/>
<sequence length="94" mass="9986">MKKPNFRAPKTDPVAMPPVDRELDQHPAVKLLTIGMLVFISLALVVYMGTSFLSGLRQVANVSQTNCQTSEIAADKGTPCPPASEDHPAAAKGP</sequence>
<name>A0A967B446_9PROT</name>
<feature type="compositionally biased region" description="Basic and acidic residues" evidence="1">
    <location>
        <begin position="84"/>
        <end position="94"/>
    </location>
</feature>
<evidence type="ECO:0000313" key="4">
    <source>
        <dbReference type="Proteomes" id="UP000597459"/>
    </source>
</evidence>
<keyword evidence="2" id="KW-0812">Transmembrane</keyword>
<protein>
    <submittedName>
        <fullName evidence="3">Uncharacterized protein</fullName>
    </submittedName>
</protein>
<dbReference type="EMBL" id="WOTH01000001">
    <property type="protein sequence ID" value="NHO52558.1"/>
    <property type="molecule type" value="Genomic_DNA"/>
</dbReference>
<dbReference type="Proteomes" id="UP000597459">
    <property type="component" value="Unassembled WGS sequence"/>
</dbReference>
<gene>
    <name evidence="3" type="ORF">GOB87_01075</name>
</gene>
<feature type="region of interest" description="Disordered" evidence="1">
    <location>
        <begin position="71"/>
        <end position="94"/>
    </location>
</feature>
<keyword evidence="2" id="KW-1133">Transmembrane helix</keyword>
<feature type="transmembrane region" description="Helical" evidence="2">
    <location>
        <begin position="28"/>
        <end position="48"/>
    </location>
</feature>
<comment type="caution">
    <text evidence="3">The sequence shown here is derived from an EMBL/GenBank/DDBJ whole genome shotgun (WGS) entry which is preliminary data.</text>
</comment>